<comment type="subcellular location">
    <subcellularLocation>
        <location evidence="1">Cell membrane</location>
        <topology evidence="1">Multi-pass membrane protein</topology>
    </subcellularLocation>
</comment>
<evidence type="ECO:0000256" key="2">
    <source>
        <dbReference type="ARBA" id="ARBA00005262"/>
    </source>
</evidence>
<feature type="transmembrane region" description="Helical" evidence="7">
    <location>
        <begin position="366"/>
        <end position="388"/>
    </location>
</feature>
<dbReference type="InterPro" id="IPR014047">
    <property type="entry name" value="Chr_Tranpt_l_chain"/>
</dbReference>
<organism evidence="8 9">
    <name type="scientific">Diversispora eburnea</name>
    <dbReference type="NCBI Taxonomy" id="1213867"/>
    <lineage>
        <taxon>Eukaryota</taxon>
        <taxon>Fungi</taxon>
        <taxon>Fungi incertae sedis</taxon>
        <taxon>Mucoromycota</taxon>
        <taxon>Glomeromycotina</taxon>
        <taxon>Glomeromycetes</taxon>
        <taxon>Diversisporales</taxon>
        <taxon>Diversisporaceae</taxon>
        <taxon>Diversispora</taxon>
    </lineage>
</organism>
<dbReference type="GO" id="GO:0005886">
    <property type="term" value="C:plasma membrane"/>
    <property type="evidence" value="ECO:0007669"/>
    <property type="project" value="UniProtKB-SubCell"/>
</dbReference>
<evidence type="ECO:0000313" key="8">
    <source>
        <dbReference type="EMBL" id="CAG8469948.1"/>
    </source>
</evidence>
<dbReference type="Pfam" id="PF02417">
    <property type="entry name" value="Chromate_transp"/>
    <property type="match status" value="2"/>
</dbReference>
<dbReference type="PIRSF" id="PIRSF004810">
    <property type="entry name" value="ChrA"/>
    <property type="match status" value="1"/>
</dbReference>
<dbReference type="Proteomes" id="UP000789706">
    <property type="component" value="Unassembled WGS sequence"/>
</dbReference>
<keyword evidence="9" id="KW-1185">Reference proteome</keyword>
<accession>A0A9N8W195</accession>
<reference evidence="8" key="1">
    <citation type="submission" date="2021-06" db="EMBL/GenBank/DDBJ databases">
        <authorList>
            <person name="Kallberg Y."/>
            <person name="Tangrot J."/>
            <person name="Rosling A."/>
        </authorList>
    </citation>
    <scope>NUCLEOTIDE SEQUENCE</scope>
    <source>
        <strain evidence="8">AZ414A</strain>
    </source>
</reference>
<keyword evidence="6 7" id="KW-0472">Membrane</keyword>
<evidence type="ECO:0000256" key="4">
    <source>
        <dbReference type="ARBA" id="ARBA00022692"/>
    </source>
</evidence>
<evidence type="ECO:0000256" key="5">
    <source>
        <dbReference type="ARBA" id="ARBA00022989"/>
    </source>
</evidence>
<dbReference type="GO" id="GO:0015109">
    <property type="term" value="F:chromate transmembrane transporter activity"/>
    <property type="evidence" value="ECO:0007669"/>
    <property type="project" value="InterPro"/>
</dbReference>
<gene>
    <name evidence="8" type="ORF">DEBURN_LOCUS3110</name>
</gene>
<feature type="transmembrane region" description="Helical" evidence="7">
    <location>
        <begin position="137"/>
        <end position="161"/>
    </location>
</feature>
<evidence type="ECO:0000256" key="1">
    <source>
        <dbReference type="ARBA" id="ARBA00004651"/>
    </source>
</evidence>
<evidence type="ECO:0000256" key="6">
    <source>
        <dbReference type="ARBA" id="ARBA00023136"/>
    </source>
</evidence>
<comment type="similarity">
    <text evidence="2">Belongs to the chromate ion transporter (CHR) (TC 2.A.51) family.</text>
</comment>
<feature type="transmembrane region" description="Helical" evidence="7">
    <location>
        <begin position="291"/>
        <end position="313"/>
    </location>
</feature>
<dbReference type="PANTHER" id="PTHR33567">
    <property type="entry name" value="CHROMATE ION TRANSPORTER (EUROFUNG)"/>
    <property type="match status" value="1"/>
</dbReference>
<dbReference type="InterPro" id="IPR003370">
    <property type="entry name" value="Chromate_transpt"/>
</dbReference>
<feature type="transmembrane region" description="Helical" evidence="7">
    <location>
        <begin position="333"/>
        <end position="354"/>
    </location>
</feature>
<evidence type="ECO:0000256" key="3">
    <source>
        <dbReference type="ARBA" id="ARBA00022475"/>
    </source>
</evidence>
<dbReference type="OrthoDB" id="2160638at2759"/>
<dbReference type="PANTHER" id="PTHR33567:SF3">
    <property type="entry name" value="CHROMATE ION TRANSPORTER (EUROFUNG)"/>
    <property type="match status" value="1"/>
</dbReference>
<name>A0A9N8W195_9GLOM</name>
<proteinExistence type="inferred from homology"/>
<dbReference type="AlphaFoldDB" id="A0A9N8W195"/>
<keyword evidence="5 7" id="KW-1133">Transmembrane helix</keyword>
<protein>
    <submittedName>
        <fullName evidence="8">10664_t:CDS:1</fullName>
    </submittedName>
</protein>
<feature type="transmembrane region" description="Helical" evidence="7">
    <location>
        <begin position="400"/>
        <end position="421"/>
    </location>
</feature>
<feature type="transmembrane region" description="Helical" evidence="7">
    <location>
        <begin position="246"/>
        <end position="270"/>
    </location>
</feature>
<feature type="transmembrane region" description="Helical" evidence="7">
    <location>
        <begin position="210"/>
        <end position="240"/>
    </location>
</feature>
<comment type="caution">
    <text evidence="8">The sequence shown here is derived from an EMBL/GenBank/DDBJ whole genome shotgun (WGS) entry which is preliminary data.</text>
</comment>
<dbReference type="NCBIfam" id="TIGR00937">
    <property type="entry name" value="2A51"/>
    <property type="match status" value="1"/>
</dbReference>
<sequence length="468" mass="51184">MSTVNDNVISTQQKVEEDVESTIVINNTPSSEDKETIVNIISNDQRSSEPAYDEFKDNSKVPNLSYLQIFILFLDFGIHAWGGPVAQIALFKERIVEKGQWITMSRFNRAFGVYQILPGPEATEFAMYFGQLAGGRFGGLLGGLGFILPGFVLILLFSYIYEVVGFENDYFNASFRALQPIVAAFVLRAVHKIAEHSFISSRTNKFNNWLFGMAILSSILTALNLNMLITMGVCGISFMFIDRKLYLIGILVLVLEFVGFGIFIGLNHGIPSPTSIGIGIARQDQLDSGHIFGLGLLTGSISFGGAYTTIPFLKAEAVNIGGWMTAATFLDAIAIGNILPSPLVMFSCFIGFQAGLRADGGGIGWAFLYAFLITVGVFTPCFLFTIIGHPLLEKLCRNKFMASFFEGIVGSVVGLIAPTAFDLLRSSLITTGAISIKDETQRNFIALQRGAIAAALYIMTDRWSILIY</sequence>
<evidence type="ECO:0000256" key="7">
    <source>
        <dbReference type="SAM" id="Phobius"/>
    </source>
</evidence>
<keyword evidence="3" id="KW-1003">Cell membrane</keyword>
<evidence type="ECO:0000313" key="9">
    <source>
        <dbReference type="Proteomes" id="UP000789706"/>
    </source>
</evidence>
<feature type="transmembrane region" description="Helical" evidence="7">
    <location>
        <begin position="66"/>
        <end position="91"/>
    </location>
</feature>
<dbReference type="EMBL" id="CAJVPK010000188">
    <property type="protein sequence ID" value="CAG8469948.1"/>
    <property type="molecule type" value="Genomic_DNA"/>
</dbReference>
<keyword evidence="4 7" id="KW-0812">Transmembrane</keyword>